<proteinExistence type="predicted"/>
<dbReference type="InterPro" id="IPR032710">
    <property type="entry name" value="NTF2-like_dom_sf"/>
</dbReference>
<dbReference type="SUPFAM" id="SSF54427">
    <property type="entry name" value="NTF2-like"/>
    <property type="match status" value="1"/>
</dbReference>
<evidence type="ECO:0008006" key="5">
    <source>
        <dbReference type="Google" id="ProtNLM"/>
    </source>
</evidence>
<dbReference type="EMBL" id="JBIHMK010000006">
    <property type="protein sequence ID" value="MFH0247165.1"/>
    <property type="molecule type" value="Genomic_DNA"/>
</dbReference>
<organism evidence="3 4">
    <name type="scientific">Streptomyces chitinivorans</name>
    <dbReference type="NCBI Taxonomy" id="1257027"/>
    <lineage>
        <taxon>Bacteria</taxon>
        <taxon>Bacillati</taxon>
        <taxon>Actinomycetota</taxon>
        <taxon>Actinomycetes</taxon>
        <taxon>Kitasatosporales</taxon>
        <taxon>Streptomycetaceae</taxon>
        <taxon>Streptomyces</taxon>
    </lineage>
</organism>
<dbReference type="RefSeq" id="WP_279949135.1">
    <property type="nucleotide sequence ID" value="NZ_BAABEN010000001.1"/>
</dbReference>
<evidence type="ECO:0000256" key="2">
    <source>
        <dbReference type="SAM" id="SignalP"/>
    </source>
</evidence>
<feature type="chain" id="PRO_5045695155" description="DUF4878 domain-containing protein" evidence="2">
    <location>
        <begin position="23"/>
        <end position="159"/>
    </location>
</feature>
<protein>
    <recommendedName>
        <fullName evidence="5">DUF4878 domain-containing protein</fullName>
    </recommendedName>
</protein>
<gene>
    <name evidence="3" type="ORF">ACG5V6_02890</name>
</gene>
<feature type="compositionally biased region" description="Gly residues" evidence="1">
    <location>
        <begin position="27"/>
        <end position="36"/>
    </location>
</feature>
<feature type="compositionally biased region" description="Pro residues" evidence="1">
    <location>
        <begin position="37"/>
        <end position="51"/>
    </location>
</feature>
<evidence type="ECO:0000313" key="4">
    <source>
        <dbReference type="Proteomes" id="UP001607069"/>
    </source>
</evidence>
<feature type="signal peptide" evidence="2">
    <location>
        <begin position="1"/>
        <end position="22"/>
    </location>
</feature>
<sequence>MRVRGTAAVLPAVITALLLATACGGGGGDGGPGGGEGPPPPSSAPPAPLPPDPEDVAALKEAVSRYVDAYFEPDAGAVYAMYSDRCRQEVTEEVVAGSLERAAEANTEGRRYALERFSADEFWGEDTAYVTYGVGDEPRFDHRKQQWVREKGDWRYDGC</sequence>
<keyword evidence="4" id="KW-1185">Reference proteome</keyword>
<evidence type="ECO:0000313" key="3">
    <source>
        <dbReference type="EMBL" id="MFH0247165.1"/>
    </source>
</evidence>
<dbReference type="Proteomes" id="UP001607069">
    <property type="component" value="Unassembled WGS sequence"/>
</dbReference>
<comment type="caution">
    <text evidence="3">The sequence shown here is derived from an EMBL/GenBank/DDBJ whole genome shotgun (WGS) entry which is preliminary data.</text>
</comment>
<accession>A0ABW7HNZ8</accession>
<keyword evidence="2" id="KW-0732">Signal</keyword>
<evidence type="ECO:0000256" key="1">
    <source>
        <dbReference type="SAM" id="MobiDB-lite"/>
    </source>
</evidence>
<name>A0ABW7HNZ8_9ACTN</name>
<dbReference type="PROSITE" id="PS51257">
    <property type="entry name" value="PROKAR_LIPOPROTEIN"/>
    <property type="match status" value="1"/>
</dbReference>
<reference evidence="3 4" key="1">
    <citation type="submission" date="2024-10" db="EMBL/GenBank/DDBJ databases">
        <authorList>
            <person name="Cho J.-C."/>
        </authorList>
    </citation>
    <scope>NUCLEOTIDE SEQUENCE [LARGE SCALE GENOMIC DNA]</scope>
    <source>
        <strain evidence="3 4">KCTC29696</strain>
    </source>
</reference>
<feature type="region of interest" description="Disordered" evidence="1">
    <location>
        <begin position="27"/>
        <end position="54"/>
    </location>
</feature>